<protein>
    <recommendedName>
        <fullName evidence="2">Methyltransferase FkbM domain-containing protein</fullName>
    </recommendedName>
</protein>
<dbReference type="PANTHER" id="PTHR34009">
    <property type="entry name" value="PROTEIN STAR"/>
    <property type="match status" value="1"/>
</dbReference>
<dbReference type="GO" id="GO:0005886">
    <property type="term" value="C:plasma membrane"/>
    <property type="evidence" value="ECO:0007669"/>
    <property type="project" value="TreeGrafter"/>
</dbReference>
<evidence type="ECO:0000313" key="4">
    <source>
        <dbReference type="Proteomes" id="UP001195483"/>
    </source>
</evidence>
<dbReference type="InterPro" id="IPR029063">
    <property type="entry name" value="SAM-dependent_MTases_sf"/>
</dbReference>
<reference evidence="3" key="2">
    <citation type="journal article" date="2021" name="Genome Biol. Evol.">
        <title>Developing a high-quality reference genome for a parasitic bivalve with doubly uniparental inheritance (Bivalvia: Unionida).</title>
        <authorList>
            <person name="Smith C.H."/>
        </authorList>
    </citation>
    <scope>NUCLEOTIDE SEQUENCE</scope>
    <source>
        <strain evidence="3">CHS0354</strain>
        <tissue evidence="3">Mantle</tissue>
    </source>
</reference>
<gene>
    <name evidence="3" type="ORF">CHS0354_017393</name>
</gene>
<dbReference type="AlphaFoldDB" id="A0AAE0W6A0"/>
<name>A0AAE0W6A0_9BIVA</name>
<sequence>MRVQFPQTVFAFSAVTVCVLVYLFYAQNAQLANGVLSVEKNIFNQSAHPGDIKSDVHQLSFAPMMISSKRNTSFDYRAEMKELNDVRVPMDDPRLVQIIRDYYIDPPSLEPYNLENPESLEYSKGQAPFVDSRLNYIEGGFFVEAGALNGERGSNTLFFEKVRKWNGLLVEADPESYAILKSKHRKAFSINACLSIQNYSSVVTFNKGFNFGRIYDNKEAMNWVKRIGKNLPVNTIQVQCFPLYSILLALGQTNVDFFSLDVEGDELHVLQTIPFDKVNIKMMTVEFAHIIGGGRALMSFVKSKGYDSLLKVQRLDGGVNDIIFRRKGLSH</sequence>
<accession>A0AAE0W6A0</accession>
<reference evidence="3" key="1">
    <citation type="journal article" date="2021" name="Genome Biol. Evol.">
        <title>A High-Quality Reference Genome for a Parasitic Bivalve with Doubly Uniparental Inheritance (Bivalvia: Unionida).</title>
        <authorList>
            <person name="Smith C.H."/>
        </authorList>
    </citation>
    <scope>NUCLEOTIDE SEQUENCE</scope>
    <source>
        <strain evidence="3">CHS0354</strain>
    </source>
</reference>
<feature type="domain" description="Methyltransferase FkbM" evidence="2">
    <location>
        <begin position="145"/>
        <end position="306"/>
    </location>
</feature>
<keyword evidence="1" id="KW-1133">Transmembrane helix</keyword>
<evidence type="ECO:0000256" key="1">
    <source>
        <dbReference type="SAM" id="Phobius"/>
    </source>
</evidence>
<evidence type="ECO:0000313" key="3">
    <source>
        <dbReference type="EMBL" id="KAK3603673.1"/>
    </source>
</evidence>
<dbReference type="InterPro" id="IPR053202">
    <property type="entry name" value="EGF_Rcpt_Signaling_Reg"/>
</dbReference>
<keyword evidence="1" id="KW-0472">Membrane</keyword>
<comment type="caution">
    <text evidence="3">The sequence shown here is derived from an EMBL/GenBank/DDBJ whole genome shotgun (WGS) entry which is preliminary data.</text>
</comment>
<dbReference type="Proteomes" id="UP001195483">
    <property type="component" value="Unassembled WGS sequence"/>
</dbReference>
<organism evidence="3 4">
    <name type="scientific">Potamilus streckersoni</name>
    <dbReference type="NCBI Taxonomy" id="2493646"/>
    <lineage>
        <taxon>Eukaryota</taxon>
        <taxon>Metazoa</taxon>
        <taxon>Spiralia</taxon>
        <taxon>Lophotrochozoa</taxon>
        <taxon>Mollusca</taxon>
        <taxon>Bivalvia</taxon>
        <taxon>Autobranchia</taxon>
        <taxon>Heteroconchia</taxon>
        <taxon>Palaeoheterodonta</taxon>
        <taxon>Unionida</taxon>
        <taxon>Unionoidea</taxon>
        <taxon>Unionidae</taxon>
        <taxon>Ambleminae</taxon>
        <taxon>Lampsilini</taxon>
        <taxon>Potamilus</taxon>
    </lineage>
</organism>
<dbReference type="SUPFAM" id="SSF53335">
    <property type="entry name" value="S-adenosyl-L-methionine-dependent methyltransferases"/>
    <property type="match status" value="1"/>
</dbReference>
<feature type="transmembrane region" description="Helical" evidence="1">
    <location>
        <begin position="7"/>
        <end position="25"/>
    </location>
</feature>
<dbReference type="GO" id="GO:0031902">
    <property type="term" value="C:late endosome membrane"/>
    <property type="evidence" value="ECO:0007669"/>
    <property type="project" value="TreeGrafter"/>
</dbReference>
<dbReference type="InterPro" id="IPR006342">
    <property type="entry name" value="FkbM_mtfrase"/>
</dbReference>
<dbReference type="PANTHER" id="PTHR34009:SF2">
    <property type="entry name" value="PROTEIN STAR"/>
    <property type="match status" value="1"/>
</dbReference>
<dbReference type="Gene3D" id="3.40.50.150">
    <property type="entry name" value="Vaccinia Virus protein VP39"/>
    <property type="match status" value="1"/>
</dbReference>
<dbReference type="GO" id="GO:0016197">
    <property type="term" value="P:endosomal transport"/>
    <property type="evidence" value="ECO:0007669"/>
    <property type="project" value="TreeGrafter"/>
</dbReference>
<keyword evidence="4" id="KW-1185">Reference proteome</keyword>
<dbReference type="GO" id="GO:0005794">
    <property type="term" value="C:Golgi apparatus"/>
    <property type="evidence" value="ECO:0007669"/>
    <property type="project" value="TreeGrafter"/>
</dbReference>
<evidence type="ECO:0000259" key="2">
    <source>
        <dbReference type="Pfam" id="PF05050"/>
    </source>
</evidence>
<dbReference type="EMBL" id="JAEAOA010001069">
    <property type="protein sequence ID" value="KAK3603673.1"/>
    <property type="molecule type" value="Genomic_DNA"/>
</dbReference>
<dbReference type="GO" id="GO:0006888">
    <property type="term" value="P:endoplasmic reticulum to Golgi vesicle-mediated transport"/>
    <property type="evidence" value="ECO:0007669"/>
    <property type="project" value="TreeGrafter"/>
</dbReference>
<keyword evidence="1" id="KW-0812">Transmembrane</keyword>
<dbReference type="GO" id="GO:0005789">
    <property type="term" value="C:endoplasmic reticulum membrane"/>
    <property type="evidence" value="ECO:0007669"/>
    <property type="project" value="TreeGrafter"/>
</dbReference>
<reference evidence="3" key="3">
    <citation type="submission" date="2023-05" db="EMBL/GenBank/DDBJ databases">
        <authorList>
            <person name="Smith C.H."/>
        </authorList>
    </citation>
    <scope>NUCLEOTIDE SEQUENCE</scope>
    <source>
        <strain evidence="3">CHS0354</strain>
        <tissue evidence="3">Mantle</tissue>
    </source>
</reference>
<dbReference type="Pfam" id="PF05050">
    <property type="entry name" value="Methyltransf_21"/>
    <property type="match status" value="1"/>
</dbReference>
<proteinExistence type="predicted"/>